<dbReference type="PRINTS" id="PR00508">
    <property type="entry name" value="S21N4MTFRASE"/>
</dbReference>
<reference evidence="5 6" key="1">
    <citation type="journal article" date="2023" name="ISME J.">
        <title>Cultivation and genomic characterization of novel and ubiquitous marine nitrite-oxidizing bacteria from the Nitrospirales.</title>
        <authorList>
            <person name="Mueller A.J."/>
            <person name="Daebeler A."/>
            <person name="Herbold C.W."/>
            <person name="Kirkegaard R.H."/>
            <person name="Daims H."/>
        </authorList>
    </citation>
    <scope>NUCLEOTIDE SEQUENCE [LARGE SCALE GENOMIC DNA]</scope>
    <source>
        <strain evidence="5 6">EB</strain>
    </source>
</reference>
<proteinExistence type="inferred from homology"/>
<evidence type="ECO:0000256" key="1">
    <source>
        <dbReference type="ARBA" id="ARBA00022603"/>
    </source>
</evidence>
<feature type="domain" description="ParB-like N-terminal" evidence="4">
    <location>
        <begin position="11"/>
        <end position="96"/>
    </location>
</feature>
<dbReference type="InterPro" id="IPR036086">
    <property type="entry name" value="ParB/Sulfiredoxin_sf"/>
</dbReference>
<dbReference type="PANTHER" id="PTHR33375:SF1">
    <property type="entry name" value="CHROMOSOME-PARTITIONING PROTEIN PARB-RELATED"/>
    <property type="match status" value="1"/>
</dbReference>
<evidence type="ECO:0000313" key="5">
    <source>
        <dbReference type="EMBL" id="MDT7040790.1"/>
    </source>
</evidence>
<dbReference type="SUPFAM" id="SSF53335">
    <property type="entry name" value="S-adenosyl-L-methionine-dependent methyltransferases"/>
    <property type="match status" value="1"/>
</dbReference>
<dbReference type="InterPro" id="IPR003115">
    <property type="entry name" value="ParB_N"/>
</dbReference>
<comment type="similarity">
    <text evidence="3">Belongs to the N(4)/N(6)-methyltransferase family.</text>
</comment>
<comment type="caution">
    <text evidence="5">The sequence shown here is derived from an EMBL/GenBank/DDBJ whole genome shotgun (WGS) entry which is preliminary data.</text>
</comment>
<dbReference type="CDD" id="cd16403">
    <property type="entry name" value="ParB_N_like_MT"/>
    <property type="match status" value="1"/>
</dbReference>
<dbReference type="InterPro" id="IPR001091">
    <property type="entry name" value="RM_Methyltransferase"/>
</dbReference>
<dbReference type="SUPFAM" id="SSF110849">
    <property type="entry name" value="ParB/Sulfiredoxin"/>
    <property type="match status" value="1"/>
</dbReference>
<dbReference type="EC" id="2.1.1.-" evidence="3"/>
<dbReference type="InterPro" id="IPR029063">
    <property type="entry name" value="SAM-dependent_MTases_sf"/>
</dbReference>
<gene>
    <name evidence="5" type="ORF">PPG34_00405</name>
</gene>
<evidence type="ECO:0000256" key="3">
    <source>
        <dbReference type="RuleBase" id="RU362026"/>
    </source>
</evidence>
<accession>A0ABU3K331</accession>
<evidence type="ECO:0000256" key="2">
    <source>
        <dbReference type="ARBA" id="ARBA00022679"/>
    </source>
</evidence>
<dbReference type="InterPro" id="IPR015840">
    <property type="entry name" value="DNA_MeTrfase_ParB"/>
</dbReference>
<dbReference type="Gene3D" id="3.40.50.150">
    <property type="entry name" value="Vaccinia Virus protein VP39"/>
    <property type="match status" value="1"/>
</dbReference>
<keyword evidence="1" id="KW-0489">Methyltransferase</keyword>
<keyword evidence="2" id="KW-0808">Transferase</keyword>
<dbReference type="Pfam" id="PF01555">
    <property type="entry name" value="N6_N4_Mtase"/>
    <property type="match status" value="1"/>
</dbReference>
<dbReference type="Gene3D" id="3.90.1530.10">
    <property type="entry name" value="Conserved hypothetical protein from pyrococcus furiosus pfu- 392566-001, ParB domain"/>
    <property type="match status" value="1"/>
</dbReference>
<dbReference type="PANTHER" id="PTHR33375">
    <property type="entry name" value="CHROMOSOME-PARTITIONING PROTEIN PARB-RELATED"/>
    <property type="match status" value="1"/>
</dbReference>
<organism evidence="5 6">
    <name type="scientific">Candidatus Nitronereus thalassa</name>
    <dbReference type="NCBI Taxonomy" id="3020898"/>
    <lineage>
        <taxon>Bacteria</taxon>
        <taxon>Pseudomonadati</taxon>
        <taxon>Nitrospirota</taxon>
        <taxon>Nitrospiria</taxon>
        <taxon>Nitrospirales</taxon>
        <taxon>Nitrospiraceae</taxon>
        <taxon>Candidatus Nitronereus</taxon>
    </lineage>
</organism>
<protein>
    <recommendedName>
        <fullName evidence="3">Methyltransferase</fullName>
        <ecNumber evidence="3">2.1.1.-</ecNumber>
    </recommendedName>
</protein>
<dbReference type="SMART" id="SM00470">
    <property type="entry name" value="ParB"/>
    <property type="match status" value="1"/>
</dbReference>
<dbReference type="Pfam" id="PF02195">
    <property type="entry name" value="ParB_N"/>
    <property type="match status" value="1"/>
</dbReference>
<dbReference type="InterPro" id="IPR002941">
    <property type="entry name" value="DNA_methylase_N4/N6"/>
</dbReference>
<dbReference type="PIRSF" id="PIRSF036758">
    <property type="entry name" value="Aden_M_ParB"/>
    <property type="match status" value="1"/>
</dbReference>
<evidence type="ECO:0000259" key="4">
    <source>
        <dbReference type="SMART" id="SM00470"/>
    </source>
</evidence>
<dbReference type="Proteomes" id="UP001250932">
    <property type="component" value="Unassembled WGS sequence"/>
</dbReference>
<sequence>MKHCLRDIHINHQLIEALHPYSRNPRTHSKKQIQKLVDSIRTFGFTNPILIDATKRVIAGHGRLAAAKLLGLETVPTICLEYLTEEQVRAYVIADNRLAELAGWDRELLALELQYLDELEIDFDLTITGFDTSEIDVMIEGLDPVGNDDEANEIPAMDTALPPVSREGDLFLLGPHRLLCGDARHKESYQQLMGSHPAHMVFVDPPYNVPMAGHAVGLGSIQHHDFAMAAGEMSEGEFTAFLQALFSHLTAFSQDGAIHFICMDWRHLYELLTAARSAYHEIKNLVVWNKSNGGMGSFYRSKHELILVAKNGPQPHINNFELGQQGRYRTNVWDYAGVNAFREGRLEELSMHPTVKPVALVADAIKDCSHRNGIILDCCAGSGTTLMAAEQTGRKAYVMELDPRYVDTAILRWQSYTGYEAFHAKTGQTFEERRKEVGHE</sequence>
<evidence type="ECO:0000313" key="6">
    <source>
        <dbReference type="Proteomes" id="UP001250932"/>
    </source>
</evidence>
<dbReference type="InterPro" id="IPR050336">
    <property type="entry name" value="Chromosome_partition/occlusion"/>
</dbReference>
<dbReference type="EMBL" id="JAQOUE010000001">
    <property type="protein sequence ID" value="MDT7040790.1"/>
    <property type="molecule type" value="Genomic_DNA"/>
</dbReference>
<name>A0ABU3K331_9BACT</name>
<keyword evidence="6" id="KW-1185">Reference proteome</keyword>
<dbReference type="RefSeq" id="WP_313831149.1">
    <property type="nucleotide sequence ID" value="NZ_JAQOUE010000001.1"/>
</dbReference>